<feature type="chain" id="PRO_5034581990" description="Secreted protein" evidence="1">
    <location>
        <begin position="22"/>
        <end position="116"/>
    </location>
</feature>
<accession>A0A8C5IMF1</accession>
<evidence type="ECO:0000256" key="1">
    <source>
        <dbReference type="SAM" id="SignalP"/>
    </source>
</evidence>
<evidence type="ECO:0000313" key="3">
    <source>
        <dbReference type="Proteomes" id="UP000694408"/>
    </source>
</evidence>
<dbReference type="Proteomes" id="UP000694408">
    <property type="component" value="Unplaced"/>
</dbReference>
<name>A0A8C5IMF1_JUNHY</name>
<keyword evidence="3" id="KW-1185">Reference proteome</keyword>
<organism evidence="2 3">
    <name type="scientific">Junco hyemalis</name>
    <name type="common">Dark-eyed junco</name>
    <dbReference type="NCBI Taxonomy" id="40217"/>
    <lineage>
        <taxon>Eukaryota</taxon>
        <taxon>Metazoa</taxon>
        <taxon>Chordata</taxon>
        <taxon>Craniata</taxon>
        <taxon>Vertebrata</taxon>
        <taxon>Euteleostomi</taxon>
        <taxon>Archelosauria</taxon>
        <taxon>Archosauria</taxon>
        <taxon>Dinosauria</taxon>
        <taxon>Saurischia</taxon>
        <taxon>Theropoda</taxon>
        <taxon>Coelurosauria</taxon>
        <taxon>Aves</taxon>
        <taxon>Neognathae</taxon>
        <taxon>Neoaves</taxon>
        <taxon>Telluraves</taxon>
        <taxon>Australaves</taxon>
        <taxon>Passeriformes</taxon>
        <taxon>Passerellidae</taxon>
        <taxon>Junco</taxon>
    </lineage>
</organism>
<protein>
    <recommendedName>
        <fullName evidence="4">Secreted protein</fullName>
    </recommendedName>
</protein>
<feature type="signal peptide" evidence="1">
    <location>
        <begin position="1"/>
        <end position="21"/>
    </location>
</feature>
<reference evidence="2" key="2">
    <citation type="submission" date="2025-09" db="UniProtKB">
        <authorList>
            <consortium name="Ensembl"/>
        </authorList>
    </citation>
    <scope>IDENTIFICATION</scope>
</reference>
<keyword evidence="1" id="KW-0732">Signal</keyword>
<sequence length="116" mass="12746">MSFDSLLIICLSWSLPSPVRLIPLSTKEPLSVTESSSPRLPAVWSRVSRAARSRKSGSSCSLPLAVGHLGLCNIPPRLWPHSFIPDTGHLCCLFLNVTEFAPAGVLPQYRSESLFW</sequence>
<reference evidence="2" key="1">
    <citation type="submission" date="2025-08" db="UniProtKB">
        <authorList>
            <consortium name="Ensembl"/>
        </authorList>
    </citation>
    <scope>IDENTIFICATION</scope>
</reference>
<dbReference type="AlphaFoldDB" id="A0A8C5IMF1"/>
<evidence type="ECO:0000313" key="2">
    <source>
        <dbReference type="Ensembl" id="ENSJHYP00000005986.1"/>
    </source>
</evidence>
<dbReference type="Ensembl" id="ENSJHYT00000007316.1">
    <property type="protein sequence ID" value="ENSJHYP00000005986.1"/>
    <property type="gene ID" value="ENSJHYG00000004863.1"/>
</dbReference>
<proteinExistence type="predicted"/>
<evidence type="ECO:0008006" key="4">
    <source>
        <dbReference type="Google" id="ProtNLM"/>
    </source>
</evidence>